<dbReference type="AlphaFoldDB" id="A0A8C5MF65"/>
<dbReference type="InterPro" id="IPR019748">
    <property type="entry name" value="FERM_central"/>
</dbReference>
<keyword evidence="1" id="KW-0344">Guanine-nucleotide releasing factor</keyword>
<dbReference type="Gene3D" id="3.10.20.90">
    <property type="entry name" value="Phosphatidylinositol 3-kinase Catalytic Subunit, Chain A, domain 1"/>
    <property type="match status" value="1"/>
</dbReference>
<reference evidence="6" key="1">
    <citation type="submission" date="2025-08" db="UniProtKB">
        <authorList>
            <consortium name="Ensembl"/>
        </authorList>
    </citation>
    <scope>IDENTIFICATION</scope>
</reference>
<name>A0A8C5MF65_9ANUR</name>
<sequence>MGEMEGTYRVLQTPGDRLGSQKTTGISTLEPGQTLSTAVSSFPPKTSNHELQSSVLLLDGSLLPVEIGLKTTGQALLSQVFTHLNVVETDYFGIEFQAAQSQWVWWDSLKYVPKQLRRPKNAKMRLAVKFFPPDPGQLQEEYTRYLFALQIKRDLGDEQLVCNDNTTALLISFLMQSEVGDYDQKVDQDHLKSTIYVKRQLALEERILQCHQQHLGMSPADADFQILEIARRLDLYGTRFHLASDREGARINLSVSHMGVLVFQGNTKINTFNWSKIRKLSFKRRRFLIKLHPEVHGPYQDALEFLLPSRDTCKRFWKICVEYHSFFRLQDQPKPKSRSVILSRGSSFRYSGRTQKQLIDYVRVTSIKRPPSERRHSKAKVSPSTVIPESPKQNLFFTESVTVQSPSPATLLPQSTPATVFCQKKLPKTDDFSVSRPQDEPARTDPEDAGHQTQLPAQGCYLFPTSPRLPTAHVQPGRSPLLSPALSDSGSARVVLVEEPPVSKMDEAYYITKEILSTETSHIKDLEVITVWLHGALCKGGILQGASEQLLKPLFINMEPVYQFHQNFLQQLEDVLTLWLCCPPYASWKMSFWTFKKIVQTNRRWRFCCRNSNSSGFVTCLSAASC</sequence>
<dbReference type="OrthoDB" id="9990815at2759"/>
<dbReference type="InterPro" id="IPR000299">
    <property type="entry name" value="FERM_domain"/>
</dbReference>
<dbReference type="Proteomes" id="UP000694569">
    <property type="component" value="Unplaced"/>
</dbReference>
<dbReference type="Pfam" id="PF09380">
    <property type="entry name" value="FERM_C"/>
    <property type="match status" value="1"/>
</dbReference>
<dbReference type="InterPro" id="IPR014352">
    <property type="entry name" value="FERM/acyl-CoA-bd_prot_sf"/>
</dbReference>
<dbReference type="InterPro" id="IPR000219">
    <property type="entry name" value="DH_dom"/>
</dbReference>
<dbReference type="InterPro" id="IPR035899">
    <property type="entry name" value="DBL_dom_sf"/>
</dbReference>
<dbReference type="InterPro" id="IPR000798">
    <property type="entry name" value="Ez/rad/moesin-like"/>
</dbReference>
<dbReference type="InterPro" id="IPR018979">
    <property type="entry name" value="FERM_N"/>
</dbReference>
<feature type="domain" description="DH" evidence="4">
    <location>
        <begin position="507"/>
        <end position="574"/>
    </location>
</feature>
<dbReference type="Gene3D" id="1.20.900.10">
    <property type="entry name" value="Dbl homology (DH) domain"/>
    <property type="match status" value="1"/>
</dbReference>
<dbReference type="SMART" id="SM00295">
    <property type="entry name" value="B41"/>
    <property type="match status" value="1"/>
</dbReference>
<feature type="domain" description="FERM" evidence="5">
    <location>
        <begin position="51"/>
        <end position="331"/>
    </location>
</feature>
<evidence type="ECO:0000256" key="2">
    <source>
        <dbReference type="ARBA" id="ARBA00022737"/>
    </source>
</evidence>
<dbReference type="InterPro" id="IPR014847">
    <property type="entry name" value="FA"/>
</dbReference>
<dbReference type="Ensembl" id="ENSLLET00000013419.1">
    <property type="protein sequence ID" value="ENSLLEP00000012920.1"/>
    <property type="gene ID" value="ENSLLEG00000008133.1"/>
</dbReference>
<dbReference type="PROSITE" id="PS50010">
    <property type="entry name" value="DH_2"/>
    <property type="match status" value="1"/>
</dbReference>
<keyword evidence="2" id="KW-0677">Repeat</keyword>
<dbReference type="SMART" id="SM01195">
    <property type="entry name" value="FA"/>
    <property type="match status" value="1"/>
</dbReference>
<dbReference type="GeneTree" id="ENSGT00940000158642"/>
<protein>
    <submittedName>
        <fullName evidence="6">FERM, ARH/RhoGEF and pleckstrin domain protein 2</fullName>
    </submittedName>
</protein>
<dbReference type="CDD" id="cd14473">
    <property type="entry name" value="FERM_B-lobe"/>
    <property type="match status" value="1"/>
</dbReference>
<dbReference type="SUPFAM" id="SSF54236">
    <property type="entry name" value="Ubiquitin-like"/>
    <property type="match status" value="1"/>
</dbReference>
<dbReference type="SUPFAM" id="SSF50729">
    <property type="entry name" value="PH domain-like"/>
    <property type="match status" value="1"/>
</dbReference>
<accession>A0A8C5MF65</accession>
<dbReference type="GO" id="GO:0008092">
    <property type="term" value="F:cytoskeletal protein binding"/>
    <property type="evidence" value="ECO:0007669"/>
    <property type="project" value="InterPro"/>
</dbReference>
<dbReference type="PANTHER" id="PTHR45858">
    <property type="entry name" value="FERM DOMAIN CONTAINING PROTEIN"/>
    <property type="match status" value="1"/>
</dbReference>
<dbReference type="InterPro" id="IPR011993">
    <property type="entry name" value="PH-like_dom_sf"/>
</dbReference>
<dbReference type="Pfam" id="PF08736">
    <property type="entry name" value="FA"/>
    <property type="match status" value="1"/>
</dbReference>
<dbReference type="Pfam" id="PF09379">
    <property type="entry name" value="FERM_N"/>
    <property type="match status" value="1"/>
</dbReference>
<dbReference type="FunFam" id="1.20.80.10:FF:000005">
    <property type="entry name" value="FERM, RhoGEF and pleckstrin domain-containing protein 1"/>
    <property type="match status" value="1"/>
</dbReference>
<dbReference type="Gene3D" id="1.20.80.10">
    <property type="match status" value="1"/>
</dbReference>
<dbReference type="Pfam" id="PF00621">
    <property type="entry name" value="RhoGEF"/>
    <property type="match status" value="1"/>
</dbReference>
<dbReference type="InterPro" id="IPR019749">
    <property type="entry name" value="Band_41_domain"/>
</dbReference>
<evidence type="ECO:0000259" key="4">
    <source>
        <dbReference type="PROSITE" id="PS50010"/>
    </source>
</evidence>
<feature type="region of interest" description="Disordered" evidence="3">
    <location>
        <begin position="429"/>
        <end position="453"/>
    </location>
</feature>
<dbReference type="PRINTS" id="PR00661">
    <property type="entry name" value="ERMFAMILY"/>
</dbReference>
<dbReference type="InterPro" id="IPR051835">
    <property type="entry name" value="RAC1-GEF"/>
</dbReference>
<proteinExistence type="predicted"/>
<evidence type="ECO:0000313" key="7">
    <source>
        <dbReference type="Proteomes" id="UP000694569"/>
    </source>
</evidence>
<dbReference type="PANTHER" id="PTHR45858:SF4">
    <property type="entry name" value="FERM, ARHGEF AND PLECKSTRIN DOMAIN-CONTAINING PROTEIN 2"/>
    <property type="match status" value="1"/>
</dbReference>
<keyword evidence="7" id="KW-1185">Reference proteome</keyword>
<evidence type="ECO:0000259" key="5">
    <source>
        <dbReference type="PROSITE" id="PS50057"/>
    </source>
</evidence>
<feature type="compositionally biased region" description="Basic and acidic residues" evidence="3">
    <location>
        <begin position="429"/>
        <end position="450"/>
    </location>
</feature>
<dbReference type="Pfam" id="PF00373">
    <property type="entry name" value="FERM_M"/>
    <property type="match status" value="1"/>
</dbReference>
<organism evidence="6 7">
    <name type="scientific">Leptobrachium leishanense</name>
    <name type="common">Leishan spiny toad</name>
    <dbReference type="NCBI Taxonomy" id="445787"/>
    <lineage>
        <taxon>Eukaryota</taxon>
        <taxon>Metazoa</taxon>
        <taxon>Chordata</taxon>
        <taxon>Craniata</taxon>
        <taxon>Vertebrata</taxon>
        <taxon>Euteleostomi</taxon>
        <taxon>Amphibia</taxon>
        <taxon>Batrachia</taxon>
        <taxon>Anura</taxon>
        <taxon>Pelobatoidea</taxon>
        <taxon>Megophryidae</taxon>
        <taxon>Leptobrachium</taxon>
    </lineage>
</organism>
<dbReference type="GO" id="GO:0005085">
    <property type="term" value="F:guanyl-nucleotide exchange factor activity"/>
    <property type="evidence" value="ECO:0007669"/>
    <property type="project" value="UniProtKB-KW"/>
</dbReference>
<dbReference type="InterPro" id="IPR035963">
    <property type="entry name" value="FERM_2"/>
</dbReference>
<dbReference type="PROSITE" id="PS50057">
    <property type="entry name" value="FERM_3"/>
    <property type="match status" value="1"/>
</dbReference>
<dbReference type="PRINTS" id="PR00935">
    <property type="entry name" value="BAND41"/>
</dbReference>
<dbReference type="Gene3D" id="2.30.29.30">
    <property type="entry name" value="Pleckstrin-homology domain (PH domain)/Phosphotyrosine-binding domain (PTB)"/>
    <property type="match status" value="1"/>
</dbReference>
<dbReference type="SMART" id="SM01196">
    <property type="entry name" value="FERM_C"/>
    <property type="match status" value="1"/>
</dbReference>
<dbReference type="SUPFAM" id="SSF48065">
    <property type="entry name" value="DBL homology domain (DH-domain)"/>
    <property type="match status" value="1"/>
</dbReference>
<dbReference type="InterPro" id="IPR018980">
    <property type="entry name" value="FERM_PH-like_C"/>
</dbReference>
<gene>
    <name evidence="6" type="primary">FARP2</name>
</gene>
<evidence type="ECO:0000313" key="6">
    <source>
        <dbReference type="Ensembl" id="ENSLLEP00000012920.1"/>
    </source>
</evidence>
<evidence type="ECO:0000256" key="1">
    <source>
        <dbReference type="ARBA" id="ARBA00022658"/>
    </source>
</evidence>
<dbReference type="CDD" id="cd13193">
    <property type="entry name" value="FERM_C_FARP1-like"/>
    <property type="match status" value="1"/>
</dbReference>
<dbReference type="InterPro" id="IPR029071">
    <property type="entry name" value="Ubiquitin-like_domsf"/>
</dbReference>
<dbReference type="SUPFAM" id="SSF47031">
    <property type="entry name" value="Second domain of FERM"/>
    <property type="match status" value="1"/>
</dbReference>
<evidence type="ECO:0000256" key="3">
    <source>
        <dbReference type="SAM" id="MobiDB-lite"/>
    </source>
</evidence>
<reference evidence="6" key="2">
    <citation type="submission" date="2025-09" db="UniProtKB">
        <authorList>
            <consortium name="Ensembl"/>
        </authorList>
    </citation>
    <scope>IDENTIFICATION</scope>
</reference>
<dbReference type="InterPro" id="IPR041788">
    <property type="entry name" value="FARP1/FARP2/FRMD7_FERM_C"/>
</dbReference>
<dbReference type="FunFam" id="2.30.29.30:FF:000002">
    <property type="entry name" value="Band 4.1-like protein 5 isoform 1"/>
    <property type="match status" value="1"/>
</dbReference>